<sequence length="310" mass="34495">MATTTETRTTTATVAVTVSKLPLVYTAANTIPSSTVKPVKMSQNNYTYFASPATANTSDSQIERLWSQAHSIQTKLAAISRQYPQQIPLVSQSSAFSAASPQPFSTSPLRIQLQQTLSDILICCIDAALVKHQIKHLREAVGSRNICDLTWNFGFRQNVDILRSAVASTQKSNELQSLTTQLISIIDIASIFYRTLIHSIFVQVGSRASFDLGETSVNLYMGDRDWLAAASIRMGNSVQDCEEIAKLLQRILFSSVVFLGDLERYRAIYSLDPQVKGKWKNSISMYEYAMSIDFNQGWGVCLRFRGADHQ</sequence>
<dbReference type="Gene3D" id="1.25.40.10">
    <property type="entry name" value="Tetratricopeptide repeat domain"/>
    <property type="match status" value="1"/>
</dbReference>
<dbReference type="InterPro" id="IPR011990">
    <property type="entry name" value="TPR-like_helical_dom_sf"/>
</dbReference>
<dbReference type="Pfam" id="PF10374">
    <property type="entry name" value="EST1"/>
    <property type="match status" value="1"/>
</dbReference>
<feature type="domain" description="Telomerase activating protein Est1-like N-terminal" evidence="1">
    <location>
        <begin position="149"/>
        <end position="269"/>
    </location>
</feature>
<keyword evidence="3" id="KW-1185">Reference proteome</keyword>
<reference evidence="2" key="1">
    <citation type="submission" date="2020-05" db="EMBL/GenBank/DDBJ databases">
        <title>Phylogenomic resolution of chytrid fungi.</title>
        <authorList>
            <person name="Stajich J.E."/>
            <person name="Amses K."/>
            <person name="Simmons R."/>
            <person name="Seto K."/>
            <person name="Myers J."/>
            <person name="Bonds A."/>
            <person name="Quandt C.A."/>
            <person name="Barry K."/>
            <person name="Liu P."/>
            <person name="Grigoriev I."/>
            <person name="Longcore J.E."/>
            <person name="James T.Y."/>
        </authorList>
    </citation>
    <scope>NUCLEOTIDE SEQUENCE</scope>
    <source>
        <strain evidence="2">JEL0513</strain>
    </source>
</reference>
<dbReference type="SUPFAM" id="SSF48452">
    <property type="entry name" value="TPR-like"/>
    <property type="match status" value="1"/>
</dbReference>
<gene>
    <name evidence="2" type="ORF">HK100_001481</name>
</gene>
<dbReference type="InterPro" id="IPR019458">
    <property type="entry name" value="Est1-like_N"/>
</dbReference>
<dbReference type="AlphaFoldDB" id="A0AAD5XGC7"/>
<proteinExistence type="predicted"/>
<protein>
    <recommendedName>
        <fullName evidence="1">Telomerase activating protein Est1-like N-terminal domain-containing protein</fullName>
    </recommendedName>
</protein>
<evidence type="ECO:0000259" key="1">
    <source>
        <dbReference type="Pfam" id="PF10374"/>
    </source>
</evidence>
<dbReference type="EMBL" id="JADGJH010000132">
    <property type="protein sequence ID" value="KAJ3136727.1"/>
    <property type="molecule type" value="Genomic_DNA"/>
</dbReference>
<evidence type="ECO:0000313" key="3">
    <source>
        <dbReference type="Proteomes" id="UP001211907"/>
    </source>
</evidence>
<evidence type="ECO:0000313" key="2">
    <source>
        <dbReference type="EMBL" id="KAJ3136727.1"/>
    </source>
</evidence>
<accession>A0AAD5XGC7</accession>
<dbReference type="Proteomes" id="UP001211907">
    <property type="component" value="Unassembled WGS sequence"/>
</dbReference>
<organism evidence="2 3">
    <name type="scientific">Physocladia obscura</name>
    <dbReference type="NCBI Taxonomy" id="109957"/>
    <lineage>
        <taxon>Eukaryota</taxon>
        <taxon>Fungi</taxon>
        <taxon>Fungi incertae sedis</taxon>
        <taxon>Chytridiomycota</taxon>
        <taxon>Chytridiomycota incertae sedis</taxon>
        <taxon>Chytridiomycetes</taxon>
        <taxon>Chytridiales</taxon>
        <taxon>Chytriomycetaceae</taxon>
        <taxon>Physocladia</taxon>
    </lineage>
</organism>
<name>A0AAD5XGC7_9FUNG</name>
<comment type="caution">
    <text evidence="2">The sequence shown here is derived from an EMBL/GenBank/DDBJ whole genome shotgun (WGS) entry which is preliminary data.</text>
</comment>